<dbReference type="GO" id="GO:0000278">
    <property type="term" value="P:mitotic cell cycle"/>
    <property type="evidence" value="ECO:0007669"/>
    <property type="project" value="TreeGrafter"/>
</dbReference>
<dbReference type="InterPro" id="IPR051185">
    <property type="entry name" value="ASPM"/>
</dbReference>
<feature type="coiled-coil region" evidence="6">
    <location>
        <begin position="1186"/>
        <end position="1213"/>
    </location>
</feature>
<keyword evidence="3" id="KW-0677">Repeat</keyword>
<evidence type="ECO:0008006" key="12">
    <source>
        <dbReference type="Google" id="ProtNLM"/>
    </source>
</evidence>
<dbReference type="PROSITE" id="PS50020">
    <property type="entry name" value="WW_DOMAIN_2"/>
    <property type="match status" value="1"/>
</dbReference>
<feature type="compositionally biased region" description="Pro residues" evidence="7">
    <location>
        <begin position="176"/>
        <end position="185"/>
    </location>
</feature>
<dbReference type="InterPro" id="IPR013761">
    <property type="entry name" value="SAM/pointed_sf"/>
</dbReference>
<feature type="domain" description="B box-type" evidence="9">
    <location>
        <begin position="2354"/>
        <end position="2387"/>
    </location>
</feature>
<evidence type="ECO:0000256" key="5">
    <source>
        <dbReference type="PROSITE-ProRule" id="PRU00024"/>
    </source>
</evidence>
<feature type="region of interest" description="Disordered" evidence="7">
    <location>
        <begin position="1"/>
        <end position="25"/>
    </location>
</feature>
<keyword evidence="5" id="KW-0479">Metal-binding</keyword>
<gene>
    <name evidence="10" type="ORF">Ae201684_006738</name>
</gene>
<dbReference type="PROSITE" id="PS50119">
    <property type="entry name" value="ZF_BBOX"/>
    <property type="match status" value="2"/>
</dbReference>
<evidence type="ECO:0000256" key="3">
    <source>
        <dbReference type="ARBA" id="ARBA00022737"/>
    </source>
</evidence>
<evidence type="ECO:0000256" key="1">
    <source>
        <dbReference type="ARBA" id="ARBA00004496"/>
    </source>
</evidence>
<dbReference type="CDD" id="cd19757">
    <property type="entry name" value="Bbox1"/>
    <property type="match status" value="1"/>
</dbReference>
<evidence type="ECO:0000256" key="4">
    <source>
        <dbReference type="ARBA" id="ARBA00022860"/>
    </source>
</evidence>
<feature type="region of interest" description="Disordered" evidence="7">
    <location>
        <begin position="373"/>
        <end position="394"/>
    </location>
</feature>
<dbReference type="PANTHER" id="PTHR22706:SF1">
    <property type="entry name" value="ASSEMBLY FACTOR FOR SPINDLE MICROTUBULES"/>
    <property type="match status" value="1"/>
</dbReference>
<reference evidence="10 11" key="1">
    <citation type="submission" date="2019-07" db="EMBL/GenBank/DDBJ databases">
        <title>Genomics analysis of Aphanomyces spp. identifies a new class of oomycete effector associated with host adaptation.</title>
        <authorList>
            <person name="Gaulin E."/>
        </authorList>
    </citation>
    <scope>NUCLEOTIDE SEQUENCE [LARGE SCALE GENOMIC DNA]</scope>
    <source>
        <strain evidence="10 11">ATCC 201684</strain>
    </source>
</reference>
<keyword evidence="2" id="KW-0963">Cytoplasm</keyword>
<dbReference type="GO" id="GO:0005737">
    <property type="term" value="C:cytoplasm"/>
    <property type="evidence" value="ECO:0007669"/>
    <property type="project" value="UniProtKB-SubCell"/>
</dbReference>
<dbReference type="GO" id="GO:0000922">
    <property type="term" value="C:spindle pole"/>
    <property type="evidence" value="ECO:0007669"/>
    <property type="project" value="TreeGrafter"/>
</dbReference>
<dbReference type="Proteomes" id="UP000481153">
    <property type="component" value="Unassembled WGS sequence"/>
</dbReference>
<evidence type="ECO:0000313" key="10">
    <source>
        <dbReference type="EMBL" id="KAF0737583.1"/>
    </source>
</evidence>
<dbReference type="PROSITE" id="PS50096">
    <property type="entry name" value="IQ"/>
    <property type="match status" value="9"/>
</dbReference>
<feature type="domain" description="B box-type" evidence="9">
    <location>
        <begin position="2302"/>
        <end position="2348"/>
    </location>
</feature>
<evidence type="ECO:0000259" key="8">
    <source>
        <dbReference type="PROSITE" id="PS50020"/>
    </source>
</evidence>
<dbReference type="GO" id="GO:0007051">
    <property type="term" value="P:spindle organization"/>
    <property type="evidence" value="ECO:0007669"/>
    <property type="project" value="TreeGrafter"/>
</dbReference>
<dbReference type="InterPro" id="IPR000048">
    <property type="entry name" value="IQ_motif_EF-hand-BS"/>
</dbReference>
<name>A0A6G0XC39_9STRA</name>
<dbReference type="GO" id="GO:0008270">
    <property type="term" value="F:zinc ion binding"/>
    <property type="evidence" value="ECO:0007669"/>
    <property type="project" value="UniProtKB-KW"/>
</dbReference>
<proteinExistence type="predicted"/>
<sequence length="2635" mass="301603">MSTPTAVRKKKRKKNAQALSSPTPSREDILGFVSTVACQTSPNASQVQATRPSAVNDILSVLRNPSDSMHERAVAARALGLLMENDEALILRLKMESDTIVDSLLTIINHCRHNKQPTATLESRKMHVNCCLVVSMLMDSPAYAVGSVVQLNTELLNLTLTPRPQVCWSEPSRQAVPPPLPPPPSRNQREDEANPPSASRSTLVTRMSRKRSLPSGNAAVPNDIVLSPAPAKRSLRAGPRPVSMKSTLFGDEGRIMGLTPTGENLPLYEFDAAFSGYGVPQVFYPFHRPNTIASAAPVPSYATRDRMRPTTITKPSRAVKESHATHTLATTPNIIFPSKLYRQALESSDRPRPFVMPPDYMLNMLHTNDMPLSLPFSRRNNSRRTDSTESRIQPTPWGEVNRVVLVSGLAKYIPLESTPVQTPPMEPEDDEDGDLDINSAAYKRKRLLAILHAPVESTTHEPMRALAVKENATVMRGFSHTLKQLHNEQQALMDDLGAAILRERNRLPLKFLFELPGGIGYCRDRMQTSMRLWMEEFEMNQQRAAWLQWKALVEQFRYKDRMGEFVRQAALKRLRLAMVKMIRAFLHKGWIKWVLTIQIDIWKARDAAASRIQPQVRRFFALKRFLALHDEAPVNGKLSDMFLAAPRPHLPFAIPLRVRMERRKLWFAAIAVQAPYRGRRFRKFMRRQRLAATKIQAETRRRQARWRYFAARRKIIRLQAHIRRRQAQQAYRRLKNAALVVQRNLRGRAARKFVRVAILATRRATELKWQAVATILRFARGFLARRAAQAIRDHHARRLRAAVLIQKAWYTYNNEWTTFLLLGCLREREVDDKAWENDLHVYHRHRNARVIQAAYRAFVSQQRESMAWRIQLCARAFLARRRVERKRRQILAHRRIKWWFRVHHRRRHRFATRIQFWWRKAVPGRLLRHLAAVAATIRAAQERLQKKIDYNATTMIQAVVHGVWTRFFVKKTKCAIVIQRNMRRHWAQQEAQRRRLARRLQVATAFLGKVYREVAFRVLDRRSKLRRACATCIQRVFRGQWTRQHLAEQWLYHDERTRMAQRVQRLWRQSAEKRFAKRILALQRRRLANPFNHVGALSTILTTSVDKSRELFDPYDPLAGLQLIGWLRRLGLDDFYDMLVKLGYSTVASLAPITDEFLLKTCQIKDKDARQLFLTGIHYRAWLVDVTAQRQRVQALERAYRRADNQLKKDAKEVVDHEAVAKRWQHKLDKANADASDFQHPPKAVRTKQERATHRLSVAASALARCIHARDISQAAATAAKQQWTQAKETLKTMETNEVKAVFLLKAATFVDSTERIKELFLDHFPSMESRAERFVESVDCKSVTLCQFVRFFSQHTTISDVKLHTNDLLVSKYDAEIAAHDHKRLAACADLLQFAIERIGALIDVPIVSMADRRATSPISMVQAILKGLQHARQAPLPQRPRILRECLAELAKMHASAAMMQRLWRTRVARQLVACLRNDKRRRELSEAYAAERRRQNVRAVWEADVKKAHTMLEARAKEMAHAALLEELGMTLRFGYSQEWHDEHEMWFYVELDSGAMVWERPSYNEDEWKASKRIARSVRRFLGKCRRAAIQRSLARWTKYEQEKMAWEALWMDRRRFVTLRLQAFATAKPDAAAWRLGRHEKSTATTEALEAWAILLAQVYHKSVRKAHAAHLLVPVYARPPNAHAAALIDLLRFYGELVEALRPSRGTALSMRYTKVEMPFGWTEIPADKVYYYHMPTGAVTWDVPEYTFEDEYAARKLQSAYRMLQGRKAFQRMLRAFSFVDLIHASIKMGAAIGWIGFGLEGMPLAVYLTRLGLGKQLAAVAKANVTTIDAFWAVPDDKWLSLGVLWTKEEKTLCQSAPRSVRPSKRRAPLTSRMDNLPEKHGFHVLPSEKVVQKILVAHFTGQQSRVLGLVRAITAVAFPVSFKQLEMYIRSYGGRPSQAADNIAEIVPPGSTTEADEVALYKLFRHALRRCAIVASNLKLTSLALKLKRILQVAASIHGVACDRKLAISATPLAADDVAWVLKDLPPVKGLWESDVRATAKLSVAQAALWLRHVGLEYMLRVVRSALAIQATFRMSVVRKWYVAVVAHRHASALTIQLAWRCSMAYALRMHYLAEQRSEYEQHYIESSALFFYVYVPTQERLQSPPVDAFGDELPFRPQVIDRLTRKWILAWPWLASSNQAPDTAASAFESNVVCSVCDNERASRVCDVCCTSRGDYIYYCFACYTTAHPPALSWHTYKPLNRVVAQALRCVECTRLSAHRCLVCHEDYCDRCLSRIHGKGRRSTHLIEHYAPESQVCIECEMRVALQTCAVCGDALCEACAARTHAKGNKAKHAMMPIEQPLPPDSSHCAQCRARVADSTCHHCAKPVCKVCADTTHLANCLETQLDVAKRKLLGNNVCVDCGKPADRECATCGDKYCSIRWMGNPGCFERFHAKGKRIEHEATPLTLPPLELTPEVAALERKVMMQRQAARAAEKASMQAQQDAEERQRLELEREQRAFAAQIQRAKRELHVVEEDPMKPSTEEEKLPPPLSIFRKPKKQAPKCTVAGCTDAAIRRYPYCATHCTAQKLLAMGYDTKEAAKVLASIEKAARRRKDFKNGQHQGLPLLTRVRRELQAMPFLNGGD</sequence>
<evidence type="ECO:0000259" key="9">
    <source>
        <dbReference type="PROSITE" id="PS50119"/>
    </source>
</evidence>
<keyword evidence="11" id="KW-1185">Reference proteome</keyword>
<dbReference type="Gene3D" id="1.10.150.50">
    <property type="entry name" value="Transcription Factor, Ets-1"/>
    <property type="match status" value="1"/>
</dbReference>
<dbReference type="InterPro" id="IPR000315">
    <property type="entry name" value="Znf_B-box"/>
</dbReference>
<keyword evidence="5" id="KW-0863">Zinc-finger</keyword>
<feature type="coiled-coil region" evidence="6">
    <location>
        <begin position="2467"/>
        <end position="2520"/>
    </location>
</feature>
<accession>A0A6G0XC39</accession>
<evidence type="ECO:0000256" key="6">
    <source>
        <dbReference type="SAM" id="Coils"/>
    </source>
</evidence>
<feature type="domain" description="WW" evidence="8">
    <location>
        <begin position="1722"/>
        <end position="1753"/>
    </location>
</feature>
<dbReference type="InterPro" id="IPR001202">
    <property type="entry name" value="WW_dom"/>
</dbReference>
<dbReference type="SUPFAM" id="SSF47769">
    <property type="entry name" value="SAM/Pointed domain"/>
    <property type="match status" value="1"/>
</dbReference>
<comment type="subcellular location">
    <subcellularLocation>
        <location evidence="1">Cytoplasm</location>
    </subcellularLocation>
</comment>
<feature type="region of interest" description="Disordered" evidence="7">
    <location>
        <begin position="169"/>
        <end position="225"/>
    </location>
</feature>
<keyword evidence="4" id="KW-0112">Calmodulin-binding</keyword>
<evidence type="ECO:0000256" key="7">
    <source>
        <dbReference type="SAM" id="MobiDB-lite"/>
    </source>
</evidence>
<evidence type="ECO:0000313" key="11">
    <source>
        <dbReference type="Proteomes" id="UP000481153"/>
    </source>
</evidence>
<comment type="caution">
    <text evidence="10">The sequence shown here is derived from an EMBL/GenBank/DDBJ whole genome shotgun (WGS) entry which is preliminary data.</text>
</comment>
<organism evidence="10 11">
    <name type="scientific">Aphanomyces euteiches</name>
    <dbReference type="NCBI Taxonomy" id="100861"/>
    <lineage>
        <taxon>Eukaryota</taxon>
        <taxon>Sar</taxon>
        <taxon>Stramenopiles</taxon>
        <taxon>Oomycota</taxon>
        <taxon>Saprolegniomycetes</taxon>
        <taxon>Saprolegniales</taxon>
        <taxon>Verrucalvaceae</taxon>
        <taxon>Aphanomyces</taxon>
    </lineage>
</organism>
<keyword evidence="5" id="KW-0862">Zinc</keyword>
<evidence type="ECO:0000256" key="2">
    <source>
        <dbReference type="ARBA" id="ARBA00022490"/>
    </source>
</evidence>
<dbReference type="PANTHER" id="PTHR22706">
    <property type="entry name" value="ASSEMBLY FACTOR FOR SPINDLE MICROTUBULES"/>
    <property type="match status" value="1"/>
</dbReference>
<dbReference type="EMBL" id="VJMJ01000084">
    <property type="protein sequence ID" value="KAF0737583.1"/>
    <property type="molecule type" value="Genomic_DNA"/>
</dbReference>
<keyword evidence="6" id="KW-0175">Coiled coil</keyword>
<dbReference type="VEuPathDB" id="FungiDB:AeMF1_016472"/>
<feature type="compositionally biased region" description="Polar residues" evidence="7">
    <location>
        <begin position="196"/>
        <end position="205"/>
    </location>
</feature>
<dbReference type="GO" id="GO:0005516">
    <property type="term" value="F:calmodulin binding"/>
    <property type="evidence" value="ECO:0007669"/>
    <property type="project" value="UniProtKB-KW"/>
</dbReference>
<dbReference type="GO" id="GO:0051295">
    <property type="term" value="P:establishment of meiotic spindle localization"/>
    <property type="evidence" value="ECO:0007669"/>
    <property type="project" value="TreeGrafter"/>
</dbReference>
<dbReference type="SMART" id="SM00015">
    <property type="entry name" value="IQ"/>
    <property type="match status" value="12"/>
</dbReference>
<protein>
    <recommendedName>
        <fullName evidence="12">WW domain-containing protein</fullName>
    </recommendedName>
</protein>